<sequence length="323" mass="37348">MCPQANVSSALLSSVNENSEGKQGDEVVREMANSKVHCNDARKNSFPYDKTVCGYLMAQTDKRGIPYQNFLVHPAQYNKYIPSNMYLLCGDHYLEVIAKRLEGERLLPPAKGGPWKAVTEFMKEFVTGVVASESRRRNYTFFIDTNPSFSVYTELAMLAATRLIVPFNADDFSRTAVKSMLYLLYGIEIDNERQMKYEHLREYEFWYRARQEGFILPKIHLLINNKITQYRKGVAKAFGAKEIEIRDHIQTVMYEKPDIFVHFPYWSIICKLNDFHTIAVQCLHLGCPLRNLPAEVQMSDMTVTNAEKSRAYLYTLRGIIKFL</sequence>
<name>A0A8S3R1I1_MYTED</name>
<dbReference type="OrthoDB" id="1902922at2759"/>
<reference evidence="1" key="1">
    <citation type="submission" date="2021-03" db="EMBL/GenBank/DDBJ databases">
        <authorList>
            <person name="Bekaert M."/>
        </authorList>
    </citation>
    <scope>NUCLEOTIDE SEQUENCE</scope>
</reference>
<proteinExistence type="predicted"/>
<accession>A0A8S3R1I1</accession>
<protein>
    <submittedName>
        <fullName evidence="1">Uncharacterized protein</fullName>
    </submittedName>
</protein>
<comment type="caution">
    <text evidence="1">The sequence shown here is derived from an EMBL/GenBank/DDBJ whole genome shotgun (WGS) entry which is preliminary data.</text>
</comment>
<dbReference type="Gene3D" id="3.40.50.300">
    <property type="entry name" value="P-loop containing nucleotide triphosphate hydrolases"/>
    <property type="match status" value="1"/>
</dbReference>
<dbReference type="AlphaFoldDB" id="A0A8S3R1I1"/>
<dbReference type="InterPro" id="IPR027417">
    <property type="entry name" value="P-loop_NTPase"/>
</dbReference>
<evidence type="ECO:0000313" key="1">
    <source>
        <dbReference type="EMBL" id="CAG2200942.1"/>
    </source>
</evidence>
<keyword evidence="2" id="KW-1185">Reference proteome</keyword>
<gene>
    <name evidence="1" type="ORF">MEDL_15579</name>
</gene>
<organism evidence="1 2">
    <name type="scientific">Mytilus edulis</name>
    <name type="common">Blue mussel</name>
    <dbReference type="NCBI Taxonomy" id="6550"/>
    <lineage>
        <taxon>Eukaryota</taxon>
        <taxon>Metazoa</taxon>
        <taxon>Spiralia</taxon>
        <taxon>Lophotrochozoa</taxon>
        <taxon>Mollusca</taxon>
        <taxon>Bivalvia</taxon>
        <taxon>Autobranchia</taxon>
        <taxon>Pteriomorphia</taxon>
        <taxon>Mytilida</taxon>
        <taxon>Mytiloidea</taxon>
        <taxon>Mytilidae</taxon>
        <taxon>Mytilinae</taxon>
        <taxon>Mytilus</taxon>
    </lineage>
</organism>
<dbReference type="EMBL" id="CAJPWZ010000800">
    <property type="protein sequence ID" value="CAG2200942.1"/>
    <property type="molecule type" value="Genomic_DNA"/>
</dbReference>
<evidence type="ECO:0000313" key="2">
    <source>
        <dbReference type="Proteomes" id="UP000683360"/>
    </source>
</evidence>
<dbReference type="Proteomes" id="UP000683360">
    <property type="component" value="Unassembled WGS sequence"/>
</dbReference>